<feature type="transmembrane region" description="Helical" evidence="6">
    <location>
        <begin position="7"/>
        <end position="27"/>
    </location>
</feature>
<evidence type="ECO:0000256" key="1">
    <source>
        <dbReference type="ARBA" id="ARBA00004370"/>
    </source>
</evidence>
<dbReference type="InterPro" id="IPR045214">
    <property type="entry name" value="Surf1/Surf4"/>
</dbReference>
<dbReference type="EMBL" id="WTYQ01000001">
    <property type="protein sequence ID" value="MXP24498.1"/>
    <property type="molecule type" value="Genomic_DNA"/>
</dbReference>
<dbReference type="PANTHER" id="PTHR23427">
    <property type="entry name" value="SURFEIT LOCUS PROTEIN"/>
    <property type="match status" value="1"/>
</dbReference>
<evidence type="ECO:0000313" key="8">
    <source>
        <dbReference type="Proteomes" id="UP000460561"/>
    </source>
</evidence>
<dbReference type="Pfam" id="PF02104">
    <property type="entry name" value="SURF1"/>
    <property type="match status" value="1"/>
</dbReference>
<accession>A0A845ABE3</accession>
<dbReference type="InterPro" id="IPR002994">
    <property type="entry name" value="Surf1/Shy1"/>
</dbReference>
<comment type="similarity">
    <text evidence="2 6">Belongs to the SURF1 family.</text>
</comment>
<keyword evidence="4 6" id="KW-1133">Transmembrane helix</keyword>
<protein>
    <recommendedName>
        <fullName evidence="6">SURF1-like protein</fullName>
    </recommendedName>
</protein>
<evidence type="ECO:0000256" key="6">
    <source>
        <dbReference type="RuleBase" id="RU363076"/>
    </source>
</evidence>
<evidence type="ECO:0000256" key="5">
    <source>
        <dbReference type="ARBA" id="ARBA00023136"/>
    </source>
</evidence>
<evidence type="ECO:0000313" key="7">
    <source>
        <dbReference type="EMBL" id="MXP24498.1"/>
    </source>
</evidence>
<evidence type="ECO:0000256" key="3">
    <source>
        <dbReference type="ARBA" id="ARBA00022692"/>
    </source>
</evidence>
<dbReference type="AlphaFoldDB" id="A0A845ABE3"/>
<dbReference type="PANTHER" id="PTHR23427:SF2">
    <property type="entry name" value="SURFEIT LOCUS PROTEIN 1"/>
    <property type="match status" value="1"/>
</dbReference>
<reference evidence="7 8" key="1">
    <citation type="submission" date="2019-12" db="EMBL/GenBank/DDBJ databases">
        <title>Genomic-based taxomic classification of the family Erythrobacteraceae.</title>
        <authorList>
            <person name="Xu L."/>
        </authorList>
    </citation>
    <scope>NUCLEOTIDE SEQUENCE [LARGE SCALE GENOMIC DNA]</scope>
    <source>
        <strain evidence="7 8">DSM 18604</strain>
    </source>
</reference>
<comment type="caution">
    <text evidence="7">The sequence shown here is derived from an EMBL/GenBank/DDBJ whole genome shotgun (WGS) entry which is preliminary data.</text>
</comment>
<dbReference type="GO" id="GO:0005886">
    <property type="term" value="C:plasma membrane"/>
    <property type="evidence" value="ECO:0007669"/>
    <property type="project" value="UniProtKB-SubCell"/>
</dbReference>
<name>A0A845ABE3_9SPHN</name>
<organism evidence="7 8">
    <name type="scientific">Altericroceibacterium indicum</name>
    <dbReference type="NCBI Taxonomy" id="374177"/>
    <lineage>
        <taxon>Bacteria</taxon>
        <taxon>Pseudomonadati</taxon>
        <taxon>Pseudomonadota</taxon>
        <taxon>Alphaproteobacteria</taxon>
        <taxon>Sphingomonadales</taxon>
        <taxon>Erythrobacteraceae</taxon>
        <taxon>Altericroceibacterium</taxon>
    </lineage>
</organism>
<gene>
    <name evidence="7" type="ORF">GRI39_00340</name>
</gene>
<feature type="transmembrane region" description="Helical" evidence="6">
    <location>
        <begin position="165"/>
        <end position="184"/>
    </location>
</feature>
<dbReference type="OrthoDB" id="6079986at2"/>
<comment type="subcellular location">
    <subcellularLocation>
        <location evidence="6">Cell membrane</location>
        <topology evidence="6">Multi-pass membrane protein</topology>
    </subcellularLocation>
    <subcellularLocation>
        <location evidence="1">Membrane</location>
    </subcellularLocation>
</comment>
<evidence type="ECO:0000256" key="4">
    <source>
        <dbReference type="ARBA" id="ARBA00022989"/>
    </source>
</evidence>
<sequence length="190" mass="20577">MRRLPILPTLIVALCVMTMIGLGIWQLQRAQWKNGLLRHYAEAENLPPIAFPISPDAVEPALYRKSTLDCVKVLSHDALAGRSREGRAGWAQSSRCILASGGEADVVLGWQIEPKIGSWAGGTVSGIIGPGRGHEARLIADPPQAGLEANALPDPGDLPNNHLSYAVQWFFFAATAVVIYILALRKKLRP</sequence>
<dbReference type="CDD" id="cd06662">
    <property type="entry name" value="SURF1"/>
    <property type="match status" value="1"/>
</dbReference>
<evidence type="ECO:0000256" key="2">
    <source>
        <dbReference type="ARBA" id="ARBA00007165"/>
    </source>
</evidence>
<keyword evidence="5 6" id="KW-0472">Membrane</keyword>
<proteinExistence type="inferred from homology"/>
<dbReference type="Proteomes" id="UP000460561">
    <property type="component" value="Unassembled WGS sequence"/>
</dbReference>
<keyword evidence="6" id="KW-1003">Cell membrane</keyword>
<keyword evidence="3 6" id="KW-0812">Transmembrane</keyword>
<keyword evidence="8" id="KW-1185">Reference proteome</keyword>